<evidence type="ECO:0000313" key="4">
    <source>
        <dbReference type="Proteomes" id="UP000271626"/>
    </source>
</evidence>
<evidence type="ECO:0000313" key="3">
    <source>
        <dbReference type="EMBL" id="VDR36993.1"/>
    </source>
</evidence>
<gene>
    <name evidence="3" type="ORF">NCTC10741_00088</name>
</gene>
<proteinExistence type="predicted"/>
<protein>
    <submittedName>
        <fullName evidence="3">Uncharacterized protein</fullName>
    </submittedName>
</protein>
<keyword evidence="1" id="KW-0175">Coiled coil</keyword>
<name>A0A3P8MBR7_TSUPA</name>
<feature type="region of interest" description="Disordered" evidence="2">
    <location>
        <begin position="1"/>
        <end position="24"/>
    </location>
</feature>
<dbReference type="EMBL" id="LR131273">
    <property type="protein sequence ID" value="VDR36993.1"/>
    <property type="molecule type" value="Genomic_DNA"/>
</dbReference>
<sequence length="176" mass="19657">MTAPKLDVQPGWRGTEDLTDAAPAPLEPEGYVTVPGFGKWLPRGLKYLFEQIGVPEGGCAVMEAVDAVLENRQPAPLDPGNPEHLRQVAEFLTHVTATLALHDAQAALIDAENVLYRQAERLDRERAEAEQDAADRERAEEYARTRWEFDTPTYWECVDAYLAGIRAERARLEVGQ</sequence>
<reference evidence="3 4" key="1">
    <citation type="submission" date="2018-12" db="EMBL/GenBank/DDBJ databases">
        <authorList>
            <consortium name="Pathogen Informatics"/>
        </authorList>
    </citation>
    <scope>NUCLEOTIDE SEQUENCE [LARGE SCALE GENOMIC DNA]</scope>
    <source>
        <strain evidence="3 4">NCTC10741</strain>
    </source>
</reference>
<dbReference type="Proteomes" id="UP000271626">
    <property type="component" value="Chromosome"/>
</dbReference>
<evidence type="ECO:0000256" key="2">
    <source>
        <dbReference type="SAM" id="MobiDB-lite"/>
    </source>
</evidence>
<accession>A0A3P8MBR7</accession>
<dbReference type="OrthoDB" id="9810247at2"/>
<dbReference type="AlphaFoldDB" id="A0A3P8MBR7"/>
<evidence type="ECO:0000256" key="1">
    <source>
        <dbReference type="SAM" id="Coils"/>
    </source>
</evidence>
<organism evidence="3 4">
    <name type="scientific">Tsukamurella paurometabola</name>
    <name type="common">Corynebacterium paurometabolum</name>
    <dbReference type="NCBI Taxonomy" id="2061"/>
    <lineage>
        <taxon>Bacteria</taxon>
        <taxon>Bacillati</taxon>
        <taxon>Actinomycetota</taxon>
        <taxon>Actinomycetes</taxon>
        <taxon>Mycobacteriales</taxon>
        <taxon>Tsukamurellaceae</taxon>
        <taxon>Tsukamurella</taxon>
    </lineage>
</organism>
<dbReference type="RefSeq" id="WP_126194442.1">
    <property type="nucleotide sequence ID" value="NZ_CP085954.1"/>
</dbReference>
<feature type="coiled-coil region" evidence="1">
    <location>
        <begin position="112"/>
        <end position="144"/>
    </location>
</feature>